<feature type="coiled-coil region" evidence="18">
    <location>
        <begin position="147"/>
        <end position="256"/>
    </location>
</feature>
<dbReference type="InterPro" id="IPR041691">
    <property type="entry name" value="Atg6/beclin_CC"/>
</dbReference>
<evidence type="ECO:0000259" key="20">
    <source>
        <dbReference type="Pfam" id="PF15285"/>
    </source>
</evidence>
<evidence type="ECO:0000256" key="17">
    <source>
        <dbReference type="ARBA" id="ARBA00023329"/>
    </source>
</evidence>
<evidence type="ECO:0000256" key="14">
    <source>
        <dbReference type="ARBA" id="ARBA00023128"/>
    </source>
</evidence>
<evidence type="ECO:0000259" key="19">
    <source>
        <dbReference type="Pfam" id="PF04111"/>
    </source>
</evidence>
<reference evidence="22 23" key="1">
    <citation type="submission" date="2018-04" db="EMBL/GenBank/DDBJ databases">
        <title>The genome of golden apple snail Pomacea canaliculata provides insight into stress tolerance and invasive adaptation.</title>
        <authorList>
            <person name="Liu C."/>
            <person name="Liu B."/>
            <person name="Ren Y."/>
            <person name="Zhang Y."/>
            <person name="Wang H."/>
            <person name="Li S."/>
            <person name="Jiang F."/>
            <person name="Yin L."/>
            <person name="Zhang G."/>
            <person name="Qian W."/>
            <person name="Fan W."/>
        </authorList>
    </citation>
    <scope>NUCLEOTIDE SEQUENCE [LARGE SCALE GENOMIC DNA]</scope>
    <source>
        <strain evidence="22">SZHN2017</strain>
        <tissue evidence="22">Muscle</tissue>
    </source>
</reference>
<dbReference type="GO" id="GO:0051301">
    <property type="term" value="P:cell division"/>
    <property type="evidence" value="ECO:0007669"/>
    <property type="project" value="UniProtKB-KW"/>
</dbReference>
<evidence type="ECO:0000256" key="4">
    <source>
        <dbReference type="ARBA" id="ARBA00004419"/>
    </source>
</evidence>
<evidence type="ECO:0000256" key="2">
    <source>
        <dbReference type="ARBA" id="ARBA00004318"/>
    </source>
</evidence>
<dbReference type="GO" id="GO:0010008">
    <property type="term" value="C:endosome membrane"/>
    <property type="evidence" value="ECO:0007669"/>
    <property type="project" value="UniProtKB-SubCell"/>
</dbReference>
<evidence type="ECO:0000256" key="18">
    <source>
        <dbReference type="SAM" id="Coils"/>
    </source>
</evidence>
<dbReference type="GO" id="GO:0005794">
    <property type="term" value="C:Golgi apparatus"/>
    <property type="evidence" value="ECO:0007669"/>
    <property type="project" value="UniProtKB-SubCell"/>
</dbReference>
<evidence type="ECO:0000256" key="9">
    <source>
        <dbReference type="ARBA" id="ARBA00022618"/>
    </source>
</evidence>
<dbReference type="Pfam" id="PF15285">
    <property type="entry name" value="BH3"/>
    <property type="match status" value="1"/>
</dbReference>
<dbReference type="AlphaFoldDB" id="A0A2T7PXL8"/>
<proteinExistence type="inferred from homology"/>
<dbReference type="EMBL" id="PZQS01000001">
    <property type="protein sequence ID" value="PVD38140.1"/>
    <property type="molecule type" value="Genomic_DNA"/>
</dbReference>
<dbReference type="InterPro" id="IPR038274">
    <property type="entry name" value="Atg6/Beclin_C_sf"/>
</dbReference>
<dbReference type="GO" id="GO:0006995">
    <property type="term" value="P:cellular response to nitrogen starvation"/>
    <property type="evidence" value="ECO:0007669"/>
    <property type="project" value="TreeGrafter"/>
</dbReference>
<dbReference type="GO" id="GO:0005776">
    <property type="term" value="C:autophagosome"/>
    <property type="evidence" value="ECO:0007669"/>
    <property type="project" value="UniProtKB-SubCell"/>
</dbReference>
<evidence type="ECO:0000313" key="23">
    <source>
        <dbReference type="Proteomes" id="UP000245119"/>
    </source>
</evidence>
<accession>A0A2T7PXL8</accession>
<evidence type="ECO:0000256" key="3">
    <source>
        <dbReference type="ARBA" id="ARBA00004406"/>
    </source>
</evidence>
<dbReference type="GO" id="GO:0034272">
    <property type="term" value="C:phosphatidylinositol 3-kinase complex, class III, type II"/>
    <property type="evidence" value="ECO:0007669"/>
    <property type="project" value="TreeGrafter"/>
</dbReference>
<dbReference type="Pfam" id="PF17675">
    <property type="entry name" value="APG6_N"/>
    <property type="match status" value="1"/>
</dbReference>
<evidence type="ECO:0000256" key="5">
    <source>
        <dbReference type="ARBA" id="ARBA00004481"/>
    </source>
</evidence>
<dbReference type="GO" id="GO:0043548">
    <property type="term" value="F:phosphatidylinositol 3-kinase binding"/>
    <property type="evidence" value="ECO:0007669"/>
    <property type="project" value="TreeGrafter"/>
</dbReference>
<evidence type="ECO:0000259" key="21">
    <source>
        <dbReference type="Pfam" id="PF17675"/>
    </source>
</evidence>
<keyword evidence="16" id="KW-0131">Cell cycle</keyword>
<dbReference type="PANTHER" id="PTHR12768">
    <property type="entry name" value="BECLIN 1"/>
    <property type="match status" value="1"/>
</dbReference>
<dbReference type="GO" id="GO:0005789">
    <property type="term" value="C:endoplasmic reticulum membrane"/>
    <property type="evidence" value="ECO:0007669"/>
    <property type="project" value="UniProtKB-SubCell"/>
</dbReference>
<keyword evidence="10" id="KW-0967">Endosome</keyword>
<dbReference type="GO" id="GO:0031966">
    <property type="term" value="C:mitochondrial membrane"/>
    <property type="evidence" value="ECO:0007669"/>
    <property type="project" value="UniProtKB-SubCell"/>
</dbReference>
<dbReference type="GO" id="GO:0045324">
    <property type="term" value="P:late endosome to vacuole transport"/>
    <property type="evidence" value="ECO:0007669"/>
    <property type="project" value="TreeGrafter"/>
</dbReference>
<evidence type="ECO:0000256" key="8">
    <source>
        <dbReference type="ARBA" id="ARBA00022490"/>
    </source>
</evidence>
<feature type="domain" description="Atg6 BARA" evidence="19">
    <location>
        <begin position="267"/>
        <end position="337"/>
    </location>
</feature>
<dbReference type="STRING" id="400727.A0A2T7PXL8"/>
<name>A0A2T7PXL8_POMCA</name>
<evidence type="ECO:0000256" key="16">
    <source>
        <dbReference type="ARBA" id="ARBA00023306"/>
    </source>
</evidence>
<evidence type="ECO:0000256" key="10">
    <source>
        <dbReference type="ARBA" id="ARBA00022753"/>
    </source>
</evidence>
<evidence type="ECO:0000256" key="12">
    <source>
        <dbReference type="ARBA" id="ARBA00023034"/>
    </source>
</evidence>
<dbReference type="OrthoDB" id="20368at2759"/>
<gene>
    <name evidence="22" type="ORF">C0Q70_00751</name>
</gene>
<keyword evidence="9" id="KW-0132">Cell division</keyword>
<dbReference type="GO" id="GO:0000045">
    <property type="term" value="P:autophagosome assembly"/>
    <property type="evidence" value="ECO:0007669"/>
    <property type="project" value="TreeGrafter"/>
</dbReference>
<dbReference type="Gene3D" id="6.10.250.3110">
    <property type="match status" value="1"/>
</dbReference>
<keyword evidence="23" id="KW-1185">Reference proteome</keyword>
<dbReference type="Gene3D" id="1.10.418.40">
    <property type="entry name" value="Autophagy protein 6/Beclin 1"/>
    <property type="match status" value="2"/>
</dbReference>
<dbReference type="InterPro" id="IPR040455">
    <property type="entry name" value="Atg6_BARA"/>
</dbReference>
<feature type="domain" description="Beclin-1 BH3" evidence="20">
    <location>
        <begin position="111"/>
        <end position="131"/>
    </location>
</feature>
<dbReference type="Pfam" id="PF04111">
    <property type="entry name" value="APG6"/>
    <property type="match status" value="2"/>
</dbReference>
<dbReference type="GO" id="GO:0030674">
    <property type="term" value="F:protein-macromolecule adaptor activity"/>
    <property type="evidence" value="ECO:0007669"/>
    <property type="project" value="TreeGrafter"/>
</dbReference>
<protein>
    <recommendedName>
        <fullName evidence="7">Beclin-1</fullName>
    </recommendedName>
</protein>
<dbReference type="PANTHER" id="PTHR12768:SF4">
    <property type="entry name" value="BECLIN-1"/>
    <property type="match status" value="1"/>
</dbReference>
<organism evidence="22 23">
    <name type="scientific">Pomacea canaliculata</name>
    <name type="common">Golden apple snail</name>
    <dbReference type="NCBI Taxonomy" id="400727"/>
    <lineage>
        <taxon>Eukaryota</taxon>
        <taxon>Metazoa</taxon>
        <taxon>Spiralia</taxon>
        <taxon>Lophotrochozoa</taxon>
        <taxon>Mollusca</taxon>
        <taxon>Gastropoda</taxon>
        <taxon>Caenogastropoda</taxon>
        <taxon>Architaenioglossa</taxon>
        <taxon>Ampullarioidea</taxon>
        <taxon>Ampullariidae</taxon>
        <taxon>Pomacea</taxon>
    </lineage>
</organism>
<keyword evidence="15" id="KW-0472">Membrane</keyword>
<feature type="domain" description="Atg6/beclin coiled-coil" evidence="21">
    <location>
        <begin position="137"/>
        <end position="264"/>
    </location>
</feature>
<evidence type="ECO:0000256" key="6">
    <source>
        <dbReference type="ARBA" id="ARBA00005965"/>
    </source>
</evidence>
<dbReference type="GO" id="GO:0000407">
    <property type="term" value="C:phagophore assembly site"/>
    <property type="evidence" value="ECO:0007669"/>
    <property type="project" value="TreeGrafter"/>
</dbReference>
<evidence type="ECO:0000256" key="7">
    <source>
        <dbReference type="ARBA" id="ARBA00018490"/>
    </source>
</evidence>
<comment type="subcellular location">
    <subcellularLocation>
        <location evidence="4">Cytoplasmic vesicle</location>
        <location evidence="4">Autophagosome</location>
    </subcellularLocation>
    <subcellularLocation>
        <location evidence="3">Endoplasmic reticulum membrane</location>
        <topology evidence="3">Peripheral membrane protein</topology>
    </subcellularLocation>
    <subcellularLocation>
        <location evidence="5">Endosome membrane</location>
        <topology evidence="5">Peripheral membrane protein</topology>
    </subcellularLocation>
    <subcellularLocation>
        <location evidence="1">Golgi apparatus</location>
        <location evidence="1">trans-Golgi network membrane</location>
        <topology evidence="1">Peripheral membrane protein</topology>
    </subcellularLocation>
    <subcellularLocation>
        <location evidence="2">Mitochondrion membrane</location>
        <topology evidence="2">Peripheral membrane protein</topology>
    </subcellularLocation>
</comment>
<comment type="similarity">
    <text evidence="6">Belongs to the beclin family.</text>
</comment>
<feature type="domain" description="Atg6 BARA" evidence="19">
    <location>
        <begin position="339"/>
        <end position="396"/>
    </location>
</feature>
<dbReference type="GO" id="GO:0034271">
    <property type="term" value="C:phosphatidylinositol 3-kinase complex, class III, type I"/>
    <property type="evidence" value="ECO:0007669"/>
    <property type="project" value="TreeGrafter"/>
</dbReference>
<evidence type="ECO:0000313" key="22">
    <source>
        <dbReference type="EMBL" id="PVD38140.1"/>
    </source>
</evidence>
<evidence type="ECO:0000256" key="11">
    <source>
        <dbReference type="ARBA" id="ARBA00022824"/>
    </source>
</evidence>
<dbReference type="GO" id="GO:0000423">
    <property type="term" value="P:mitophagy"/>
    <property type="evidence" value="ECO:0007669"/>
    <property type="project" value="TreeGrafter"/>
</dbReference>
<keyword evidence="17" id="KW-0968">Cytoplasmic vesicle</keyword>
<keyword evidence="11" id="KW-0256">Endoplasmic reticulum</keyword>
<evidence type="ECO:0000256" key="1">
    <source>
        <dbReference type="ARBA" id="ARBA00004150"/>
    </source>
</evidence>
<dbReference type="InterPro" id="IPR007243">
    <property type="entry name" value="Atg6/Beclin"/>
</dbReference>
<keyword evidence="13 18" id="KW-0175">Coiled coil</keyword>
<keyword evidence="14" id="KW-0496">Mitochondrion</keyword>
<dbReference type="InterPro" id="IPR029318">
    <property type="entry name" value="BH3_dom"/>
</dbReference>
<sequence length="401" mass="46289">MASSRVDTSGKLSSATTHVSFVCQKCRQPLKLDHSFSTIGQPLLMELREPLTSNFEDGRASMDLSFPHSSSSFPETDEDPDVLKINVPPARSDLNDSSDFMLLGETRPDNMENLSHRLKVASVLFDIMSGQSEVDHPLCEECTDALLDRLDQQLKLTEDECRDYKEFLEKLTSYENKVDEAALDEELRQLHLEEKQLLQQLSAIEQEQRHVENLIRQEKEAQGRLDEDEEKYYKEYAEQKRQRLELEDENISAKNQLQYSLGQLNRLKQVNVFNATFHIWHSGHFGTINGFRLGRLPNIQVEWNEINAAWGQTALLLHSLARKVGLTFERLFSNQLGQKIGGNDFNMPYLIHSEKLEDQKTHNIFSIKIQFNSEEQWTKALKFALTNLKWCLSWIQAQSAK</sequence>
<evidence type="ECO:0000256" key="15">
    <source>
        <dbReference type="ARBA" id="ARBA00023136"/>
    </source>
</evidence>
<evidence type="ECO:0000256" key="13">
    <source>
        <dbReference type="ARBA" id="ARBA00023054"/>
    </source>
</evidence>
<comment type="caution">
    <text evidence="22">The sequence shown here is derived from an EMBL/GenBank/DDBJ whole genome shotgun (WGS) entry which is preliminary data.</text>
</comment>
<keyword evidence="8" id="KW-0963">Cytoplasm</keyword>
<keyword evidence="12" id="KW-0333">Golgi apparatus</keyword>
<dbReference type="Proteomes" id="UP000245119">
    <property type="component" value="Linkage Group LG1"/>
</dbReference>